<feature type="domain" description="AAA+ ATPase" evidence="4">
    <location>
        <begin position="544"/>
        <end position="684"/>
    </location>
</feature>
<evidence type="ECO:0000313" key="5">
    <source>
        <dbReference type="EMBL" id="KAL3096048.1"/>
    </source>
</evidence>
<dbReference type="Gene3D" id="1.10.8.60">
    <property type="match status" value="1"/>
</dbReference>
<evidence type="ECO:0000259" key="4">
    <source>
        <dbReference type="SMART" id="SM00382"/>
    </source>
</evidence>
<reference evidence="5 6" key="1">
    <citation type="submission" date="2024-10" db="EMBL/GenBank/DDBJ databases">
        <authorList>
            <person name="Kim D."/>
        </authorList>
    </citation>
    <scope>NUCLEOTIDE SEQUENCE [LARGE SCALE GENOMIC DNA]</scope>
    <source>
        <strain evidence="5">Taebaek</strain>
    </source>
</reference>
<dbReference type="SMART" id="SM00382">
    <property type="entry name" value="AAA"/>
    <property type="match status" value="1"/>
</dbReference>
<dbReference type="FunFam" id="3.40.50.300:FF:001025">
    <property type="entry name" value="ATPase family, AAA domain-containing 2B"/>
    <property type="match status" value="1"/>
</dbReference>
<accession>A0ABD2JZM7</accession>
<gene>
    <name evidence="5" type="ORF">niasHS_005807</name>
</gene>
<keyword evidence="3" id="KW-0175">Coiled coil</keyword>
<keyword evidence="2" id="KW-0067">ATP-binding</keyword>
<dbReference type="AlphaFoldDB" id="A0ABD2JZM7"/>
<dbReference type="InterPro" id="IPR003959">
    <property type="entry name" value="ATPase_AAA_core"/>
</dbReference>
<dbReference type="InterPro" id="IPR003593">
    <property type="entry name" value="AAA+_ATPase"/>
</dbReference>
<dbReference type="GO" id="GO:0005524">
    <property type="term" value="F:ATP binding"/>
    <property type="evidence" value="ECO:0007669"/>
    <property type="project" value="UniProtKB-KW"/>
</dbReference>
<evidence type="ECO:0000256" key="2">
    <source>
        <dbReference type="ARBA" id="ARBA00022840"/>
    </source>
</evidence>
<dbReference type="PANTHER" id="PTHR23077:SF9">
    <property type="entry name" value="PEROXISOMAL ATPASE PEX6"/>
    <property type="match status" value="1"/>
</dbReference>
<proteinExistence type="predicted"/>
<dbReference type="SUPFAM" id="SSF52540">
    <property type="entry name" value="P-loop containing nucleoside triphosphate hydrolases"/>
    <property type="match status" value="2"/>
</dbReference>
<dbReference type="Proteomes" id="UP001620645">
    <property type="component" value="Unassembled WGS sequence"/>
</dbReference>
<sequence length="776" mass="87372">MQNAITAEALSSLASPVHCFSTPMALAFIDHLRNEKQQNIVFVDAFTWLRWHFQCDRPYELSFTSSINSSDGIIDHFSRICFVRPFPFALLNFQFAILSPFTAFNLFGISTIGNELINVFLVNAICVESSLKFAPSFHVKLIDQHINSFPFECPLKPEEELNNFFREPKLLYDGDLFNVSTNPRDCRIYKASFPPSSSSFASSAAHFVQRDFSSCFEDLSPFSFHGRFPQHSNLALHHFLPFPIRELAHKLAKIFLQLLRNENESKINPLVLFQSNFEGAKLAMERLCCQLDVRLISIDCFEFLLNEKEGQNDEKIVEKFSDVQNFAPCVCWVRNFEVLFSDEMSAQRQDLLDALVRCLNAAKCSSSSANRWPSVFVLNISPLFNTSEVPERLAKAFHWEFRLEEGDERMGAEERAEYAEWALKDGPIEWTDTQLVNKIVEISKSFSLSQLIKLFDDAKCVAIGEHDRHSFTVANSPRLGIGHFELALKRWESALKRAGGYSDVQMDDIGGLDEAKELLSEALAELVEEQKWSAGVENASRLRRRTGILLYGPPGCGKTMLAKAVANQAGLSFVSVKGPELLSQFVGESERNLREVFSKAKRTAPSVLFFDELDSLVPARGANSDSGGVMDRMVSQFLTELDSCHWTRNKAVFVMGATNRPDLLDPCLLSPGRFDKLVPINPANDPIAKERILRSLCKKIKMEDGLSIREIARKCPEAMSGAELAGLITTASMNRLRELIEKAELEGISDAEMAAKANFALSERHFDDAILEMIKN</sequence>
<keyword evidence="1" id="KW-0547">Nucleotide-binding</keyword>
<keyword evidence="6" id="KW-1185">Reference proteome</keyword>
<dbReference type="InterPro" id="IPR050168">
    <property type="entry name" value="AAA_ATPase_domain"/>
</dbReference>
<evidence type="ECO:0000256" key="1">
    <source>
        <dbReference type="ARBA" id="ARBA00022741"/>
    </source>
</evidence>
<dbReference type="Pfam" id="PF00004">
    <property type="entry name" value="AAA"/>
    <property type="match status" value="1"/>
</dbReference>
<name>A0ABD2JZM7_HETSC</name>
<dbReference type="Gene3D" id="3.40.50.300">
    <property type="entry name" value="P-loop containing nucleotide triphosphate hydrolases"/>
    <property type="match status" value="1"/>
</dbReference>
<evidence type="ECO:0000256" key="3">
    <source>
        <dbReference type="ARBA" id="ARBA00023054"/>
    </source>
</evidence>
<evidence type="ECO:0000313" key="6">
    <source>
        <dbReference type="Proteomes" id="UP001620645"/>
    </source>
</evidence>
<protein>
    <recommendedName>
        <fullName evidence="4">AAA+ ATPase domain-containing protein</fullName>
    </recommendedName>
</protein>
<dbReference type="InterPro" id="IPR027417">
    <property type="entry name" value="P-loop_NTPase"/>
</dbReference>
<dbReference type="EMBL" id="JBICCN010000078">
    <property type="protein sequence ID" value="KAL3096048.1"/>
    <property type="molecule type" value="Genomic_DNA"/>
</dbReference>
<comment type="caution">
    <text evidence="5">The sequence shown here is derived from an EMBL/GenBank/DDBJ whole genome shotgun (WGS) entry which is preliminary data.</text>
</comment>
<organism evidence="5 6">
    <name type="scientific">Heterodera schachtii</name>
    <name type="common">Sugarbeet cyst nematode worm</name>
    <name type="synonym">Tylenchus schachtii</name>
    <dbReference type="NCBI Taxonomy" id="97005"/>
    <lineage>
        <taxon>Eukaryota</taxon>
        <taxon>Metazoa</taxon>
        <taxon>Ecdysozoa</taxon>
        <taxon>Nematoda</taxon>
        <taxon>Chromadorea</taxon>
        <taxon>Rhabditida</taxon>
        <taxon>Tylenchina</taxon>
        <taxon>Tylenchomorpha</taxon>
        <taxon>Tylenchoidea</taxon>
        <taxon>Heteroderidae</taxon>
        <taxon>Heteroderinae</taxon>
        <taxon>Heterodera</taxon>
    </lineage>
</organism>
<dbReference type="PANTHER" id="PTHR23077">
    <property type="entry name" value="AAA-FAMILY ATPASE"/>
    <property type="match status" value="1"/>
</dbReference>